<protein>
    <submittedName>
        <fullName evidence="1">Uncharacterized protein</fullName>
    </submittedName>
</protein>
<sequence>MPRLQFFDYQIVALVQFYNLATKNVNAGYLPLNEVENLNIGALSESYIKEIIKDLSSDEKVEYTQQKGYHITARGIREIEEAIFKENTFANKFYHGGSDFLLAYQSDAIPASDRTVSLDHNSSPYNETVAALDKAIEEFREDHRLDNDLSHEKGALLKALEGGRELLNDTEVNVRVATALLLEPLARIAEKFGDFVDENKAAIISGATAAAAQAAFELIKALLGLG</sequence>
<gene>
    <name evidence="1" type="ORF">BEN30_11930</name>
</gene>
<reference evidence="2" key="1">
    <citation type="submission" date="2016-07" db="EMBL/GenBank/DDBJ databases">
        <authorList>
            <person name="Florea S."/>
            <person name="Webb J.S."/>
            <person name="Jaromczyk J."/>
            <person name="Schardl C.L."/>
        </authorList>
    </citation>
    <scope>NUCLEOTIDE SEQUENCE [LARGE SCALE GENOMIC DNA]</scope>
    <source>
        <strain evidence="2">MV-1</strain>
    </source>
</reference>
<dbReference type="Proteomes" id="UP000095347">
    <property type="component" value="Unassembled WGS sequence"/>
</dbReference>
<evidence type="ECO:0000313" key="2">
    <source>
        <dbReference type="Proteomes" id="UP000095347"/>
    </source>
</evidence>
<organism evidence="1 2">
    <name type="scientific">Magnetovibrio blakemorei</name>
    <dbReference type="NCBI Taxonomy" id="28181"/>
    <lineage>
        <taxon>Bacteria</taxon>
        <taxon>Pseudomonadati</taxon>
        <taxon>Pseudomonadota</taxon>
        <taxon>Alphaproteobacteria</taxon>
        <taxon>Rhodospirillales</taxon>
        <taxon>Magnetovibrionaceae</taxon>
        <taxon>Magnetovibrio</taxon>
    </lineage>
</organism>
<keyword evidence="2" id="KW-1185">Reference proteome</keyword>
<comment type="caution">
    <text evidence="1">The sequence shown here is derived from an EMBL/GenBank/DDBJ whole genome shotgun (WGS) entry which is preliminary data.</text>
</comment>
<accession>A0A1E5Q6P7</accession>
<dbReference type="AlphaFoldDB" id="A0A1E5Q6P7"/>
<name>A0A1E5Q6P7_9PROT</name>
<dbReference type="STRING" id="28181.BEN30_11930"/>
<evidence type="ECO:0000313" key="1">
    <source>
        <dbReference type="EMBL" id="OEJ66566.1"/>
    </source>
</evidence>
<dbReference type="RefSeq" id="WP_069958307.1">
    <property type="nucleotide sequence ID" value="NZ_MCGG01000031.1"/>
</dbReference>
<dbReference type="EMBL" id="MCGG01000031">
    <property type="protein sequence ID" value="OEJ66566.1"/>
    <property type="molecule type" value="Genomic_DNA"/>
</dbReference>
<proteinExistence type="predicted"/>